<evidence type="ECO:0000256" key="2">
    <source>
        <dbReference type="ARBA" id="ARBA00008598"/>
    </source>
</evidence>
<evidence type="ECO:0000256" key="4">
    <source>
        <dbReference type="ARBA" id="ARBA00022741"/>
    </source>
</evidence>
<dbReference type="GO" id="GO:0009307">
    <property type="term" value="P:DNA restriction-modification system"/>
    <property type="evidence" value="ECO:0007669"/>
    <property type="project" value="UniProtKB-KW"/>
</dbReference>
<dbReference type="Proteomes" id="UP000595917">
    <property type="component" value="Chromosome"/>
</dbReference>
<dbReference type="PANTHER" id="PTHR30195:SF15">
    <property type="entry name" value="TYPE I RESTRICTION ENZYME HINDI ENDONUCLEASE SUBUNIT"/>
    <property type="match status" value="1"/>
</dbReference>
<dbReference type="SUPFAM" id="SSF52540">
    <property type="entry name" value="P-loop containing nucleoside triphosphate hydrolases"/>
    <property type="match status" value="1"/>
</dbReference>
<keyword evidence="6 12" id="KW-0255">Endonuclease</keyword>
<dbReference type="CDD" id="cd18800">
    <property type="entry name" value="SF2_C_EcoR124I-like"/>
    <property type="match status" value="1"/>
</dbReference>
<protein>
    <recommendedName>
        <fullName evidence="10">Type I restriction enzyme endonuclease subunit</fullName>
        <shortName evidence="10">R protein</shortName>
        <ecNumber evidence="10">3.1.21.3</ecNumber>
    </recommendedName>
</protein>
<dbReference type="KEGG" id="bhc:JFL75_17280"/>
<dbReference type="AlphaFoldDB" id="A0A7T8BA61"/>
<dbReference type="GO" id="GO:0003677">
    <property type="term" value="F:DNA binding"/>
    <property type="evidence" value="ECO:0007669"/>
    <property type="project" value="UniProtKB-KW"/>
</dbReference>
<dbReference type="CDD" id="cd18030">
    <property type="entry name" value="DEXHc_RE_I_HsdR"/>
    <property type="match status" value="1"/>
</dbReference>
<comment type="subunit">
    <text evidence="10">The type I restriction/modification system is composed of three polypeptides R, M and S.</text>
</comment>
<keyword evidence="5 10" id="KW-0680">Restriction system</keyword>
<dbReference type="EMBL" id="CP067089">
    <property type="protein sequence ID" value="QQO08660.1"/>
    <property type="molecule type" value="Genomic_DNA"/>
</dbReference>
<dbReference type="Pfam" id="PF04313">
    <property type="entry name" value="HSDR_N"/>
    <property type="match status" value="1"/>
</dbReference>
<dbReference type="RefSeq" id="WP_215625966.1">
    <property type="nucleotide sequence ID" value="NZ_CP067089.2"/>
</dbReference>
<evidence type="ECO:0000256" key="8">
    <source>
        <dbReference type="ARBA" id="ARBA00022840"/>
    </source>
</evidence>
<evidence type="ECO:0000256" key="6">
    <source>
        <dbReference type="ARBA" id="ARBA00022759"/>
    </source>
</evidence>
<name>A0A7T8BA61_9SPIR</name>
<dbReference type="SMART" id="SM00487">
    <property type="entry name" value="DEXDc"/>
    <property type="match status" value="1"/>
</dbReference>
<dbReference type="CDD" id="cd22332">
    <property type="entry name" value="HsdR_N"/>
    <property type="match status" value="1"/>
</dbReference>
<keyword evidence="3" id="KW-0540">Nuclease</keyword>
<dbReference type="InterPro" id="IPR027417">
    <property type="entry name" value="P-loop_NTPase"/>
</dbReference>
<organism evidence="12 13">
    <name type="scientific">Breznakiella homolactica</name>
    <dbReference type="NCBI Taxonomy" id="2798577"/>
    <lineage>
        <taxon>Bacteria</taxon>
        <taxon>Pseudomonadati</taxon>
        <taxon>Spirochaetota</taxon>
        <taxon>Spirochaetia</taxon>
        <taxon>Spirochaetales</taxon>
        <taxon>Breznakiellaceae</taxon>
        <taxon>Breznakiella</taxon>
    </lineage>
</organism>
<keyword evidence="7 10" id="KW-0378">Hydrolase</keyword>
<evidence type="ECO:0000313" key="13">
    <source>
        <dbReference type="Proteomes" id="UP000595917"/>
    </source>
</evidence>
<dbReference type="PROSITE" id="PS51192">
    <property type="entry name" value="HELICASE_ATP_BIND_1"/>
    <property type="match status" value="1"/>
</dbReference>
<evidence type="ECO:0000256" key="5">
    <source>
        <dbReference type="ARBA" id="ARBA00022747"/>
    </source>
</evidence>
<sequence>MPNAKVGQTERATQNHVIKLFHGLLGYTFLGDWTERDNSNIELEMLSANLKRRGYSNTLVRRAVEELHKTAIVNRQNDLYAVNKAVYRLLRYGAKVKDDTDDIRTVYFIDWERTGNNEFSIAEEVTVIGGVMDKRPDLVIYINGIALAVIELKRSNISVANGIRQNITNQRDDFIAPFFATVQYTFAGNTSEGVRYGTVLTPEKYYLEWKNYTPIEGDKYIDELGADIRSVCQERPDKLDWQLYSMFHKERFLELIRDFVVFDKGTKKVCRHNQYFGIRQAQLRVQDNRGGIIWHTQGSGKTLTMIWLSKWLLSHNANARILIVTDREELDDQIEKKYGGVDEKIVRTTSGKDLIARLNSYEDRLICSLIHKFGRRGSEVSELDYDKFIQDIKASLPPDFKAKGDFYVFVDECHRTQSGKLHEAMKAILPDAILIGFTGTPLLVKDKKTSIEVFGGYIHTYKYDEGVADGIVLDLRYEARDIPQEITSQDRIDAWFDAKTKTLTGKAKARLKEKWGNLQKIFSSAGRLDKIASDIIFDMETKPRLLDGSGNALLVSGDIYSACRFYEIFRSKGFKRCAIITSYDASPGNLRTEDVGGDEDTEEITKYETYLKMLADYGYDAGHIEDFETEVKKKFVDEPANMRLLIVVDKLLTGFDAPPCTYLYIDKHMQNHGLFQAICRVNRLDGESKDFGYIIDYKQLFGALDSALKTYTSGAFEGYAKEDIDGLLKDRLDEAKKYLDATLEALADLCEGVKPPRDEVDYIRYFCGESGQDENEDETFARFREQLYKLVNRLIRAFSEIKTDMIAAGYTSAEQVDIASKVEFYIRLKSTIGQASGDEIDFKMFEPGMRHLIDTYIVASDAKPLGIVDDFTLLDFILAQDEKLKSEGRDKEAAAESIENNIRRKIVAKMPINPKYYARMSAILEQIINDRKNGVIAYKGLLELYAELARKAANPESNSHYPESIRQSGALRMFYDNCGENEALARKLDNAVRASKQEGFRTNQVKQNKIKRALMQVLNDDSEVERLFKLVMVQEEY</sequence>
<comment type="catalytic activity">
    <reaction evidence="1 10">
        <text>Endonucleolytic cleavage of DNA to give random double-stranded fragments with terminal 5'-phosphates, ATP is simultaneously hydrolyzed.</text>
        <dbReference type="EC" id="3.1.21.3"/>
    </reaction>
</comment>
<reference evidence="12" key="1">
    <citation type="submission" date="2021-01" db="EMBL/GenBank/DDBJ databases">
        <title>Description of Breznakiella homolactica.</title>
        <authorList>
            <person name="Song Y."/>
            <person name="Brune A."/>
        </authorList>
    </citation>
    <scope>NUCLEOTIDE SEQUENCE</scope>
    <source>
        <strain evidence="12">RmG30</strain>
    </source>
</reference>
<dbReference type="InterPro" id="IPR007409">
    <property type="entry name" value="Restrct_endonuc_type1_HsdR_N"/>
</dbReference>
<evidence type="ECO:0000256" key="7">
    <source>
        <dbReference type="ARBA" id="ARBA00022801"/>
    </source>
</evidence>
<dbReference type="InterPro" id="IPR051268">
    <property type="entry name" value="Type-I_R_enzyme_R_subunit"/>
</dbReference>
<keyword evidence="9 10" id="KW-0238">DNA-binding</keyword>
<dbReference type="GO" id="GO:0009035">
    <property type="term" value="F:type I site-specific deoxyribonuclease activity"/>
    <property type="evidence" value="ECO:0007669"/>
    <property type="project" value="UniProtKB-EC"/>
</dbReference>
<dbReference type="REBASE" id="494172">
    <property type="entry name" value="SbaRmG30ORF17265P"/>
</dbReference>
<dbReference type="Gene3D" id="3.90.1570.50">
    <property type="match status" value="1"/>
</dbReference>
<feature type="domain" description="Helicase ATP-binding" evidence="11">
    <location>
        <begin position="282"/>
        <end position="459"/>
    </location>
</feature>
<keyword evidence="4 10" id="KW-0547">Nucleotide-binding</keyword>
<dbReference type="EC" id="3.1.21.3" evidence="10"/>
<proteinExistence type="inferred from homology"/>
<evidence type="ECO:0000256" key="3">
    <source>
        <dbReference type="ARBA" id="ARBA00022722"/>
    </source>
</evidence>
<dbReference type="PANTHER" id="PTHR30195">
    <property type="entry name" value="TYPE I SITE-SPECIFIC DEOXYRIBONUCLEASE PROTEIN SUBUNIT M AND R"/>
    <property type="match status" value="1"/>
</dbReference>
<dbReference type="InterPro" id="IPR055180">
    <property type="entry name" value="HsdR_RecA-like_helicase_dom_2"/>
</dbReference>
<dbReference type="InterPro" id="IPR004473">
    <property type="entry name" value="Restrct_endonuc_typeI_HsdR"/>
</dbReference>
<dbReference type="InterPro" id="IPR014001">
    <property type="entry name" value="Helicase_ATP-bd"/>
</dbReference>
<accession>A0A7T8BA61</accession>
<comment type="similarity">
    <text evidence="2 10">Belongs to the HsdR family.</text>
</comment>
<evidence type="ECO:0000259" key="11">
    <source>
        <dbReference type="PROSITE" id="PS51192"/>
    </source>
</evidence>
<evidence type="ECO:0000256" key="1">
    <source>
        <dbReference type="ARBA" id="ARBA00000851"/>
    </source>
</evidence>
<comment type="function">
    <text evidence="10">Subunit R is required for both nuclease and ATPase activities, but not for modification.</text>
</comment>
<dbReference type="Pfam" id="PF22679">
    <property type="entry name" value="T1R_D3-like"/>
    <property type="match status" value="1"/>
</dbReference>
<dbReference type="GO" id="GO:0005524">
    <property type="term" value="F:ATP binding"/>
    <property type="evidence" value="ECO:0007669"/>
    <property type="project" value="UniProtKB-KW"/>
</dbReference>
<evidence type="ECO:0000256" key="10">
    <source>
        <dbReference type="RuleBase" id="RU364115"/>
    </source>
</evidence>
<dbReference type="InterPro" id="IPR040980">
    <property type="entry name" value="SWI2_SNF2"/>
</dbReference>
<keyword evidence="13" id="KW-1185">Reference proteome</keyword>
<keyword evidence="8 10" id="KW-0067">ATP-binding</keyword>
<gene>
    <name evidence="12" type="ORF">JFL75_17280</name>
</gene>
<evidence type="ECO:0000256" key="9">
    <source>
        <dbReference type="ARBA" id="ARBA00023125"/>
    </source>
</evidence>
<evidence type="ECO:0000313" key="12">
    <source>
        <dbReference type="EMBL" id="QQO08660.1"/>
    </source>
</evidence>
<dbReference type="Pfam" id="PF18766">
    <property type="entry name" value="SWI2_SNF2"/>
    <property type="match status" value="1"/>
</dbReference>
<dbReference type="NCBIfam" id="TIGR00348">
    <property type="entry name" value="hsdR"/>
    <property type="match status" value="1"/>
</dbReference>
<dbReference type="Gene3D" id="3.40.50.300">
    <property type="entry name" value="P-loop containing nucleotide triphosphate hydrolases"/>
    <property type="match status" value="2"/>
</dbReference>